<reference evidence="3 4" key="1">
    <citation type="journal article" date="2023" name="G3 (Bethesda)">
        <title>A chromosome-length genome assembly and annotation of blackberry (Rubus argutus, cv. 'Hillquist').</title>
        <authorList>
            <person name="Bruna T."/>
            <person name="Aryal R."/>
            <person name="Dudchenko O."/>
            <person name="Sargent D.J."/>
            <person name="Mead D."/>
            <person name="Buti M."/>
            <person name="Cavallini A."/>
            <person name="Hytonen T."/>
            <person name="Andres J."/>
            <person name="Pham M."/>
            <person name="Weisz D."/>
            <person name="Mascagni F."/>
            <person name="Usai G."/>
            <person name="Natali L."/>
            <person name="Bassil N."/>
            <person name="Fernandez G.E."/>
            <person name="Lomsadze A."/>
            <person name="Armour M."/>
            <person name="Olukolu B."/>
            <person name="Poorten T."/>
            <person name="Britton C."/>
            <person name="Davik J."/>
            <person name="Ashrafi H."/>
            <person name="Aiden E.L."/>
            <person name="Borodovsky M."/>
            <person name="Worthington M."/>
        </authorList>
    </citation>
    <scope>NUCLEOTIDE SEQUENCE [LARGE SCALE GENOMIC DNA]</scope>
    <source>
        <strain evidence="3">PI 553951</strain>
    </source>
</reference>
<dbReference type="Gene3D" id="1.20.58.1070">
    <property type="match status" value="1"/>
</dbReference>
<name>A0AAW1X820_RUBAR</name>
<gene>
    <name evidence="3" type="ORF">M0R45_019743</name>
</gene>
<feature type="region of interest" description="Disordered" evidence="2">
    <location>
        <begin position="259"/>
        <end position="281"/>
    </location>
</feature>
<evidence type="ECO:0000256" key="2">
    <source>
        <dbReference type="SAM" id="MobiDB-lite"/>
    </source>
</evidence>
<organism evidence="3 4">
    <name type="scientific">Rubus argutus</name>
    <name type="common">Southern blackberry</name>
    <dbReference type="NCBI Taxonomy" id="59490"/>
    <lineage>
        <taxon>Eukaryota</taxon>
        <taxon>Viridiplantae</taxon>
        <taxon>Streptophyta</taxon>
        <taxon>Embryophyta</taxon>
        <taxon>Tracheophyta</taxon>
        <taxon>Spermatophyta</taxon>
        <taxon>Magnoliopsida</taxon>
        <taxon>eudicotyledons</taxon>
        <taxon>Gunneridae</taxon>
        <taxon>Pentapetalae</taxon>
        <taxon>rosids</taxon>
        <taxon>fabids</taxon>
        <taxon>Rosales</taxon>
        <taxon>Rosaceae</taxon>
        <taxon>Rosoideae</taxon>
        <taxon>Rosoideae incertae sedis</taxon>
        <taxon>Rubus</taxon>
    </lineage>
</organism>
<keyword evidence="4" id="KW-1185">Reference proteome</keyword>
<evidence type="ECO:0000256" key="1">
    <source>
        <dbReference type="ARBA" id="ARBA00025758"/>
    </source>
</evidence>
<accession>A0AAW1X820</accession>
<dbReference type="Proteomes" id="UP001457282">
    <property type="component" value="Unassembled WGS sequence"/>
</dbReference>
<dbReference type="PANTHER" id="PTHR12794:SF0">
    <property type="entry name" value="GEM-ASSOCIATED PROTEIN 2"/>
    <property type="match status" value="1"/>
</dbReference>
<comment type="caution">
    <text evidence="3">The sequence shown here is derived from an EMBL/GenBank/DDBJ whole genome shotgun (WGS) entry which is preliminary data.</text>
</comment>
<dbReference type="PANTHER" id="PTHR12794">
    <property type="entry name" value="GEMIN2"/>
    <property type="match status" value="1"/>
</dbReference>
<dbReference type="AlphaFoldDB" id="A0AAW1X820"/>
<dbReference type="GO" id="GO:0000387">
    <property type="term" value="P:spliceosomal snRNP assembly"/>
    <property type="evidence" value="ECO:0007669"/>
    <property type="project" value="InterPro"/>
</dbReference>
<sequence>MADDMDSDTCVGSKRRVEEIEATQTLPQRSDFPSPIREEDSHSSEIVSPLKQDQDFIDKSPSFLVSESKKVKFSPDDQVSETHLQEMPHSVKACGLVSEFCASAQDFEENCQMGFEKESLVSDLVDKKRVDSVGSEVGLAGIQKFIQETKSVNEADCKEDFAASLSTALGKETESENLLDVKKKQLLEEVEAILVPAEKKVNNTTKIGYPGLQSSTDAALTSLKVEVIDETALIESVSIPKPCSGRGNELGFLGHVAQRNGNKNAKQEVNGKKARNQRRKEKLANGKPDMVGVHSQCVKNGTGAKITYSRMEMEAMRFVNLAEQRKLWKDVYNGLGPVVAREYDDLAISKHQKNIHINSDHRKRFGKMEEAPGNLGESLGNLVNSETQDVSLLDPVCSYNVTNEDGYPFPEKEYSEDDDSDEEYASIQRPAFLVEGEPNFDSGSPEDGFEYLRRVRWEAAQIPKVRVAKLDRSKFNREQSDYMPKIPEIAKCPEQFLPVKQWEDAFLSEFSKLRLSLSRFEGSNANTSQDWQSKVLHEKFCSHQPPVDIIFENFSNDCSILGNCNDQPSLLTAEVGSASPPVENFSPKGSVDHSSRDSPLLSVILRLDSVARVSMLRKRIKAAEDTSNLSRDDCLWLFALCAVVDTPLDADTSASLRSLLRKCAALRAKKSLLDDELIMLNILATISGRYFGQSEK</sequence>
<dbReference type="GO" id="GO:0005634">
    <property type="term" value="C:nucleus"/>
    <property type="evidence" value="ECO:0007669"/>
    <property type="project" value="TreeGrafter"/>
</dbReference>
<feature type="compositionally biased region" description="Basic residues" evidence="2">
    <location>
        <begin position="272"/>
        <end position="281"/>
    </location>
</feature>
<dbReference type="InterPro" id="IPR035426">
    <property type="entry name" value="Gemin2/Brr1"/>
</dbReference>
<dbReference type="GO" id="GO:0032797">
    <property type="term" value="C:SMN complex"/>
    <property type="evidence" value="ECO:0007669"/>
    <property type="project" value="TreeGrafter"/>
</dbReference>
<proteinExistence type="inferred from homology"/>
<comment type="similarity">
    <text evidence="1">Belongs to the gemin-2 family.</text>
</comment>
<dbReference type="EMBL" id="JBEDUW010000004">
    <property type="protein sequence ID" value="KAK9932508.1"/>
    <property type="molecule type" value="Genomic_DNA"/>
</dbReference>
<dbReference type="Pfam" id="PF04938">
    <property type="entry name" value="SIP1"/>
    <property type="match status" value="1"/>
</dbReference>
<evidence type="ECO:0000313" key="4">
    <source>
        <dbReference type="Proteomes" id="UP001457282"/>
    </source>
</evidence>
<protein>
    <submittedName>
        <fullName evidence="3">Uncharacterized protein</fullName>
    </submittedName>
</protein>
<evidence type="ECO:0000313" key="3">
    <source>
        <dbReference type="EMBL" id="KAK9932508.1"/>
    </source>
</evidence>
<feature type="region of interest" description="Disordered" evidence="2">
    <location>
        <begin position="1"/>
        <end position="51"/>
    </location>
</feature>